<proteinExistence type="predicted"/>
<dbReference type="PANTHER" id="PTHR45828">
    <property type="entry name" value="CYTOCHROME B561/FERRIC REDUCTASE TRANSMEMBRANE"/>
    <property type="match status" value="1"/>
</dbReference>
<accession>A0ABN9M9Q1</accession>
<evidence type="ECO:0000313" key="4">
    <source>
        <dbReference type="Proteomes" id="UP001176940"/>
    </source>
</evidence>
<dbReference type="InterPro" id="IPR002861">
    <property type="entry name" value="Reeler_dom"/>
</dbReference>
<dbReference type="InterPro" id="IPR051237">
    <property type="entry name" value="Ferric-chelate_Red/DefProt"/>
</dbReference>
<dbReference type="Pfam" id="PF02014">
    <property type="entry name" value="Reeler"/>
    <property type="match status" value="1"/>
</dbReference>
<evidence type="ECO:0000313" key="3">
    <source>
        <dbReference type="EMBL" id="CAJ0960428.1"/>
    </source>
</evidence>
<evidence type="ECO:0000259" key="2">
    <source>
        <dbReference type="PROSITE" id="PS51019"/>
    </source>
</evidence>
<sequence length="219" mass="24238">MAGRVLSLLMVLMTCSTISFSYPSGAPISSCETMKPGHGVYPQPNPAPYIMKINASSYRYGRPITVHIMGLAYRGILLQARTHSSNTLYGTWLQPPSNTKILACPDNPFGSITHSNTNIKDKHTTYIWMPPNSSCPQNLFFIATVAEAFDVYWLGVRSAIMYKDPTSTCSNNNENTRLTSLARVGIAWRPVPVLNHMPSTCIVLDIVAHFAVNNYCFIT</sequence>
<feature type="domain" description="Reelin" evidence="2">
    <location>
        <begin position="8"/>
        <end position="179"/>
    </location>
</feature>
<dbReference type="PANTHER" id="PTHR45828:SF32">
    <property type="entry name" value="SI:DKEY-251I10.2"/>
    <property type="match status" value="1"/>
</dbReference>
<dbReference type="Proteomes" id="UP001176940">
    <property type="component" value="Unassembled WGS sequence"/>
</dbReference>
<keyword evidence="4" id="KW-1185">Reference proteome</keyword>
<evidence type="ECO:0000256" key="1">
    <source>
        <dbReference type="SAM" id="SignalP"/>
    </source>
</evidence>
<protein>
    <recommendedName>
        <fullName evidence="2">Reelin domain-containing protein</fullName>
    </recommendedName>
</protein>
<feature type="chain" id="PRO_5046647956" description="Reelin domain-containing protein" evidence="1">
    <location>
        <begin position="22"/>
        <end position="219"/>
    </location>
</feature>
<gene>
    <name evidence="3" type="ORF">RIMI_LOCUS17294851</name>
</gene>
<dbReference type="InterPro" id="IPR042307">
    <property type="entry name" value="Reeler_sf"/>
</dbReference>
<organism evidence="3 4">
    <name type="scientific">Ranitomeya imitator</name>
    <name type="common">mimic poison frog</name>
    <dbReference type="NCBI Taxonomy" id="111125"/>
    <lineage>
        <taxon>Eukaryota</taxon>
        <taxon>Metazoa</taxon>
        <taxon>Chordata</taxon>
        <taxon>Craniata</taxon>
        <taxon>Vertebrata</taxon>
        <taxon>Euteleostomi</taxon>
        <taxon>Amphibia</taxon>
        <taxon>Batrachia</taxon>
        <taxon>Anura</taxon>
        <taxon>Neobatrachia</taxon>
        <taxon>Hyloidea</taxon>
        <taxon>Dendrobatidae</taxon>
        <taxon>Dendrobatinae</taxon>
        <taxon>Ranitomeya</taxon>
    </lineage>
</organism>
<dbReference type="Gene3D" id="2.60.40.4060">
    <property type="entry name" value="Reeler domain"/>
    <property type="match status" value="1"/>
</dbReference>
<feature type="signal peptide" evidence="1">
    <location>
        <begin position="1"/>
        <end position="21"/>
    </location>
</feature>
<keyword evidence="1" id="KW-0732">Signal</keyword>
<name>A0ABN9M9Q1_9NEOB</name>
<dbReference type="CDD" id="cd08544">
    <property type="entry name" value="Reeler"/>
    <property type="match status" value="1"/>
</dbReference>
<reference evidence="3" key="1">
    <citation type="submission" date="2023-07" db="EMBL/GenBank/DDBJ databases">
        <authorList>
            <person name="Stuckert A."/>
        </authorList>
    </citation>
    <scope>NUCLEOTIDE SEQUENCE</scope>
</reference>
<feature type="non-terminal residue" evidence="3">
    <location>
        <position position="219"/>
    </location>
</feature>
<dbReference type="PROSITE" id="PS51019">
    <property type="entry name" value="REELIN"/>
    <property type="match status" value="1"/>
</dbReference>
<dbReference type="EMBL" id="CAUEEQ010050141">
    <property type="protein sequence ID" value="CAJ0960428.1"/>
    <property type="molecule type" value="Genomic_DNA"/>
</dbReference>
<comment type="caution">
    <text evidence="3">The sequence shown here is derived from an EMBL/GenBank/DDBJ whole genome shotgun (WGS) entry which is preliminary data.</text>
</comment>